<evidence type="ECO:0008006" key="3">
    <source>
        <dbReference type="Google" id="ProtNLM"/>
    </source>
</evidence>
<dbReference type="Proteomes" id="UP000275078">
    <property type="component" value="Unassembled WGS sequence"/>
</dbReference>
<protein>
    <recommendedName>
        <fullName evidence="3">F-box domain-containing protein</fullName>
    </recommendedName>
</protein>
<dbReference type="EMBL" id="ML119673">
    <property type="protein sequence ID" value="RPA82198.1"/>
    <property type="molecule type" value="Genomic_DNA"/>
</dbReference>
<reference evidence="1 2" key="1">
    <citation type="journal article" date="2018" name="Nat. Ecol. Evol.">
        <title>Pezizomycetes genomes reveal the molecular basis of ectomycorrhizal truffle lifestyle.</title>
        <authorList>
            <person name="Murat C."/>
            <person name="Payen T."/>
            <person name="Noel B."/>
            <person name="Kuo A."/>
            <person name="Morin E."/>
            <person name="Chen J."/>
            <person name="Kohler A."/>
            <person name="Krizsan K."/>
            <person name="Balestrini R."/>
            <person name="Da Silva C."/>
            <person name="Montanini B."/>
            <person name="Hainaut M."/>
            <person name="Levati E."/>
            <person name="Barry K.W."/>
            <person name="Belfiori B."/>
            <person name="Cichocki N."/>
            <person name="Clum A."/>
            <person name="Dockter R.B."/>
            <person name="Fauchery L."/>
            <person name="Guy J."/>
            <person name="Iotti M."/>
            <person name="Le Tacon F."/>
            <person name="Lindquist E.A."/>
            <person name="Lipzen A."/>
            <person name="Malagnac F."/>
            <person name="Mello A."/>
            <person name="Molinier V."/>
            <person name="Miyauchi S."/>
            <person name="Poulain J."/>
            <person name="Riccioni C."/>
            <person name="Rubini A."/>
            <person name="Sitrit Y."/>
            <person name="Splivallo R."/>
            <person name="Traeger S."/>
            <person name="Wang M."/>
            <person name="Zifcakova L."/>
            <person name="Wipf D."/>
            <person name="Zambonelli A."/>
            <person name="Paolocci F."/>
            <person name="Nowrousian M."/>
            <person name="Ottonello S."/>
            <person name="Baldrian P."/>
            <person name="Spatafora J.W."/>
            <person name="Henrissat B."/>
            <person name="Nagy L.G."/>
            <person name="Aury J.M."/>
            <person name="Wincker P."/>
            <person name="Grigoriev I.V."/>
            <person name="Bonfante P."/>
            <person name="Martin F.M."/>
        </authorList>
    </citation>
    <scope>NUCLEOTIDE SEQUENCE [LARGE SCALE GENOMIC DNA]</scope>
    <source>
        <strain evidence="1 2">RN42</strain>
    </source>
</reference>
<gene>
    <name evidence="1" type="ORF">BJ508DRAFT_325734</name>
</gene>
<sequence length="264" mass="30702">MSTPQTVAPQTTILSLPNELLDQIAILIQDVPTYMSLMRASRRLCQVTRHLFVCTSFLTNQYLLHDTGPQSPSRPTGPSPETSIFTAVIDKFITILQSPPCKRIRKYFRAHLKKPHLSYRNARFLLHLIHDSAPKDLEGEPEEDETNQRRHYSRTKVARVCVPTSWFWGLLQVHHFVSERSREKMMVALARVWLVEGMARAFDAIGDGNRIKDGLWVWKHREQMAWFEVVGGHRLLDVKLMDVGYWDPKPPKRRKVRRGRRAEV</sequence>
<dbReference type="AlphaFoldDB" id="A0A3N4IC17"/>
<organism evidence="1 2">
    <name type="scientific">Ascobolus immersus RN42</name>
    <dbReference type="NCBI Taxonomy" id="1160509"/>
    <lineage>
        <taxon>Eukaryota</taxon>
        <taxon>Fungi</taxon>
        <taxon>Dikarya</taxon>
        <taxon>Ascomycota</taxon>
        <taxon>Pezizomycotina</taxon>
        <taxon>Pezizomycetes</taxon>
        <taxon>Pezizales</taxon>
        <taxon>Ascobolaceae</taxon>
        <taxon>Ascobolus</taxon>
    </lineage>
</organism>
<evidence type="ECO:0000313" key="1">
    <source>
        <dbReference type="EMBL" id="RPA82198.1"/>
    </source>
</evidence>
<evidence type="ECO:0000313" key="2">
    <source>
        <dbReference type="Proteomes" id="UP000275078"/>
    </source>
</evidence>
<accession>A0A3N4IC17</accession>
<keyword evidence="2" id="KW-1185">Reference proteome</keyword>
<name>A0A3N4IC17_ASCIM</name>
<proteinExistence type="predicted"/>